<dbReference type="RefSeq" id="WP_370035563.1">
    <property type="nucleotide sequence ID" value="NZ_JBGBYS010000005.1"/>
</dbReference>
<dbReference type="GO" id="GO:0052834">
    <property type="term" value="F:inositol monophosphate phosphatase activity"/>
    <property type="evidence" value="ECO:0007669"/>
    <property type="project" value="UniProtKB-EC"/>
</dbReference>
<dbReference type="PANTHER" id="PTHR20854">
    <property type="entry name" value="INOSITOL MONOPHOSPHATASE"/>
    <property type="match status" value="1"/>
</dbReference>
<proteinExistence type="predicted"/>
<reference evidence="6 7" key="1">
    <citation type="submission" date="2024-07" db="EMBL/GenBank/DDBJ databases">
        <title>Mealworm larvae gut microbial communities from Newark, Delaware, USA.</title>
        <authorList>
            <person name="Blenner M."/>
        </authorList>
    </citation>
    <scope>NUCLEOTIDE SEQUENCE [LARGE SCALE GENOMIC DNA]</scope>
    <source>
        <strain evidence="6 7">UD i117</strain>
    </source>
</reference>
<evidence type="ECO:0000256" key="1">
    <source>
        <dbReference type="ARBA" id="ARBA00001033"/>
    </source>
</evidence>
<comment type="caution">
    <text evidence="6">The sequence shown here is derived from an EMBL/GenBank/DDBJ whole genome shotgun (WGS) entry which is preliminary data.</text>
</comment>
<dbReference type="Pfam" id="PF00459">
    <property type="entry name" value="Inositol_P"/>
    <property type="match status" value="1"/>
</dbReference>
<dbReference type="Gene3D" id="3.40.190.80">
    <property type="match status" value="1"/>
</dbReference>
<dbReference type="EMBL" id="JBGBYS010000005">
    <property type="protein sequence ID" value="MEY9258365.1"/>
    <property type="molecule type" value="Genomic_DNA"/>
</dbReference>
<gene>
    <name evidence="6" type="ORF">ABH903_001384</name>
</gene>
<keyword evidence="4 6" id="KW-0378">Hydrolase</keyword>
<evidence type="ECO:0000256" key="2">
    <source>
        <dbReference type="ARBA" id="ARBA00013106"/>
    </source>
</evidence>
<dbReference type="PROSITE" id="PS00629">
    <property type="entry name" value="IMP_1"/>
    <property type="match status" value="1"/>
</dbReference>
<dbReference type="EC" id="3.1.3.25" evidence="2"/>
<dbReference type="PANTHER" id="PTHR20854:SF4">
    <property type="entry name" value="INOSITOL-1-MONOPHOSPHATASE-RELATED"/>
    <property type="match status" value="1"/>
</dbReference>
<protein>
    <recommendedName>
        <fullName evidence="2">inositol-phosphate phosphatase</fullName>
        <ecNumber evidence="2">3.1.3.25</ecNumber>
    </recommendedName>
</protein>
<evidence type="ECO:0000256" key="5">
    <source>
        <dbReference type="ARBA" id="ARBA00022842"/>
    </source>
</evidence>
<keyword evidence="5" id="KW-0460">Magnesium</keyword>
<evidence type="ECO:0000313" key="6">
    <source>
        <dbReference type="EMBL" id="MEY9258365.1"/>
    </source>
</evidence>
<accession>A0ABV4EIK9</accession>
<dbReference type="PRINTS" id="PR00377">
    <property type="entry name" value="IMPHPHTASES"/>
</dbReference>
<dbReference type="InterPro" id="IPR000760">
    <property type="entry name" value="Inositol_monophosphatase-like"/>
</dbReference>
<dbReference type="Proteomes" id="UP001565435">
    <property type="component" value="Unassembled WGS sequence"/>
</dbReference>
<organism evidence="6 7">
    <name type="scientific">Brevibacterium epidermidis</name>
    <dbReference type="NCBI Taxonomy" id="1698"/>
    <lineage>
        <taxon>Bacteria</taxon>
        <taxon>Bacillati</taxon>
        <taxon>Actinomycetota</taxon>
        <taxon>Actinomycetes</taxon>
        <taxon>Micrococcales</taxon>
        <taxon>Brevibacteriaceae</taxon>
        <taxon>Brevibacterium</taxon>
    </lineage>
</organism>
<evidence type="ECO:0000256" key="3">
    <source>
        <dbReference type="ARBA" id="ARBA00022723"/>
    </source>
</evidence>
<comment type="catalytic activity">
    <reaction evidence="1">
        <text>a myo-inositol phosphate + H2O = myo-inositol + phosphate</text>
        <dbReference type="Rhea" id="RHEA:24056"/>
        <dbReference type="ChEBI" id="CHEBI:15377"/>
        <dbReference type="ChEBI" id="CHEBI:17268"/>
        <dbReference type="ChEBI" id="CHEBI:43474"/>
        <dbReference type="ChEBI" id="CHEBI:84139"/>
        <dbReference type="EC" id="3.1.3.25"/>
    </reaction>
</comment>
<dbReference type="InterPro" id="IPR020583">
    <property type="entry name" value="Inositol_monoP_metal-BS"/>
</dbReference>
<dbReference type="InterPro" id="IPR020550">
    <property type="entry name" value="Inositol_monophosphatase_CS"/>
</dbReference>
<evidence type="ECO:0000313" key="7">
    <source>
        <dbReference type="Proteomes" id="UP001565435"/>
    </source>
</evidence>
<sequence length="282" mass="30346">MTTIQHSRHLCEVAEEAARAVRDPLLEAFRSNMSISFKRDLHDAVTVHDKAAEEVIIGTIMEQEPDSSIVGEEGGMIGHGSVEWHVDPIDGTSNFSRGLALWCVSIAAVVDGEVVAAVIFDPVADDLFSADLSGAFRNGDRLHSAAAAQARRSTVVGSYPVAIDVERDGDRAHEYHETLLREFFAVRNIGSGALCLAFVAAGWADVTFNVDTNSWDVAAGSFILEQAGGHYIGYNAGVPTKGPDKFRAPDYIAYGAGPGYPVLEDIIVTISRDRAAARRPVY</sequence>
<dbReference type="SUPFAM" id="SSF56655">
    <property type="entry name" value="Carbohydrate phosphatase"/>
    <property type="match status" value="1"/>
</dbReference>
<keyword evidence="7" id="KW-1185">Reference proteome</keyword>
<name>A0ABV4EIK9_BREEP</name>
<dbReference type="Gene3D" id="3.30.540.10">
    <property type="entry name" value="Fructose-1,6-Bisphosphatase, subunit A, domain 1"/>
    <property type="match status" value="1"/>
</dbReference>
<keyword evidence="3" id="KW-0479">Metal-binding</keyword>
<dbReference type="PROSITE" id="PS00630">
    <property type="entry name" value="IMP_2"/>
    <property type="match status" value="1"/>
</dbReference>
<evidence type="ECO:0000256" key="4">
    <source>
        <dbReference type="ARBA" id="ARBA00022801"/>
    </source>
</evidence>